<proteinExistence type="predicted"/>
<dbReference type="EMBL" id="MSFK01000039">
    <property type="protein sequence ID" value="PWY70288.1"/>
    <property type="molecule type" value="Genomic_DNA"/>
</dbReference>
<dbReference type="Proteomes" id="UP000246702">
    <property type="component" value="Unassembled WGS sequence"/>
</dbReference>
<keyword evidence="1" id="KW-0677">Repeat</keyword>
<dbReference type="InterPro" id="IPR031350">
    <property type="entry name" value="Goodbye_dom"/>
</dbReference>
<sequence>MATLALAIRPPPLDSPTDIALIWQEAIHRYEQITDQKIGALEPVTSVDGLLRQTRKTASRFRLHRHDNGKLDKLRTLIGKSLGMVEAVGNIVGSAASLAFAPSTVILSAVNYLLKTAKSVSSDYDTLNDFFKDLDQYLSQLKILEGSIPPMPELHAALARVLTSVLVLCGVSVKYTRQNRFLKGFKNLVKGEDSELRAAYAEFHRSVENENIAVRNATLVELQRSLVISTRTEQKTETIVTHTERINQYVEDREDKEAHDAIASEREDILRSLSSVKFHDKHHDVLAKHHPNTGQWLLDSDEFQQWFHGDKCTTLWCTGTAGTGKTVLTSVAVDYVQQKAFSGNIAVAYVYCDYKDPMTKSGGELIASLSQQLAEQIDTVPTELKRFHEKKQQKTRAVTNEDRLSVMKSLVTHFSRVHIFIDALVSYIFNINMSSFVSGHYLKVMQSDYQCGY</sequence>
<organism evidence="4 5">
    <name type="scientific">Aspergillus sclerotioniger CBS 115572</name>
    <dbReference type="NCBI Taxonomy" id="1450535"/>
    <lineage>
        <taxon>Eukaryota</taxon>
        <taxon>Fungi</taxon>
        <taxon>Dikarya</taxon>
        <taxon>Ascomycota</taxon>
        <taxon>Pezizomycotina</taxon>
        <taxon>Eurotiomycetes</taxon>
        <taxon>Eurotiomycetidae</taxon>
        <taxon>Eurotiales</taxon>
        <taxon>Aspergillaceae</taxon>
        <taxon>Aspergillus</taxon>
        <taxon>Aspergillus subgen. Circumdati</taxon>
    </lineage>
</organism>
<name>A0A317VBB5_9EURO</name>
<dbReference type="AlphaFoldDB" id="A0A317VBB5"/>
<dbReference type="Pfam" id="PF17109">
    <property type="entry name" value="Goodbye"/>
    <property type="match status" value="1"/>
</dbReference>
<dbReference type="STRING" id="1450535.A0A317VBB5"/>
<accession>A0A317VBB5</accession>
<dbReference type="PANTHER" id="PTHR10039:SF15">
    <property type="entry name" value="NACHT DOMAIN-CONTAINING PROTEIN"/>
    <property type="match status" value="1"/>
</dbReference>
<dbReference type="Gene3D" id="3.40.50.300">
    <property type="entry name" value="P-loop containing nucleotide triphosphate hydrolases"/>
    <property type="match status" value="1"/>
</dbReference>
<feature type="domain" description="Nephrocystin 3-like N-terminal" evidence="3">
    <location>
        <begin position="292"/>
        <end position="424"/>
    </location>
</feature>
<gene>
    <name evidence="4" type="ORF">BO94DRAFT_268794</name>
</gene>
<dbReference type="OrthoDB" id="20872at2759"/>
<keyword evidence="5" id="KW-1185">Reference proteome</keyword>
<protein>
    <submittedName>
        <fullName evidence="4">Uncharacterized protein</fullName>
    </submittedName>
</protein>
<evidence type="ECO:0000313" key="5">
    <source>
        <dbReference type="Proteomes" id="UP000246702"/>
    </source>
</evidence>
<evidence type="ECO:0000259" key="3">
    <source>
        <dbReference type="Pfam" id="PF24883"/>
    </source>
</evidence>
<evidence type="ECO:0000259" key="2">
    <source>
        <dbReference type="Pfam" id="PF17109"/>
    </source>
</evidence>
<evidence type="ECO:0000313" key="4">
    <source>
        <dbReference type="EMBL" id="PWY70288.1"/>
    </source>
</evidence>
<feature type="domain" description="Fungal STAND N-terminal Goodbye" evidence="2">
    <location>
        <begin position="23"/>
        <end position="143"/>
    </location>
</feature>
<dbReference type="InterPro" id="IPR027417">
    <property type="entry name" value="P-loop_NTPase"/>
</dbReference>
<evidence type="ECO:0000256" key="1">
    <source>
        <dbReference type="ARBA" id="ARBA00022737"/>
    </source>
</evidence>
<dbReference type="RefSeq" id="XP_025462579.1">
    <property type="nucleotide sequence ID" value="XM_025606540.1"/>
</dbReference>
<dbReference type="Pfam" id="PF24883">
    <property type="entry name" value="NPHP3_N"/>
    <property type="match status" value="1"/>
</dbReference>
<dbReference type="GeneID" id="37108683"/>
<comment type="caution">
    <text evidence="4">The sequence shown here is derived from an EMBL/GenBank/DDBJ whole genome shotgun (WGS) entry which is preliminary data.</text>
</comment>
<dbReference type="PANTHER" id="PTHR10039">
    <property type="entry name" value="AMELOGENIN"/>
    <property type="match status" value="1"/>
</dbReference>
<reference evidence="4 5" key="1">
    <citation type="submission" date="2016-12" db="EMBL/GenBank/DDBJ databases">
        <title>The genomes of Aspergillus section Nigri reveals drivers in fungal speciation.</title>
        <authorList>
            <consortium name="DOE Joint Genome Institute"/>
            <person name="Vesth T.C."/>
            <person name="Nybo J."/>
            <person name="Theobald S."/>
            <person name="Brandl J."/>
            <person name="Frisvad J.C."/>
            <person name="Nielsen K.F."/>
            <person name="Lyhne E.K."/>
            <person name="Kogle M.E."/>
            <person name="Kuo A."/>
            <person name="Riley R."/>
            <person name="Clum A."/>
            <person name="Nolan M."/>
            <person name="Lipzen A."/>
            <person name="Salamov A."/>
            <person name="Henrissat B."/>
            <person name="Wiebenga A."/>
            <person name="De Vries R.P."/>
            <person name="Grigoriev I.V."/>
            <person name="Mortensen U.H."/>
            <person name="Andersen M.R."/>
            <person name="Baker S.E."/>
        </authorList>
    </citation>
    <scope>NUCLEOTIDE SEQUENCE [LARGE SCALE GENOMIC DNA]</scope>
    <source>
        <strain evidence="4 5">CBS 115572</strain>
    </source>
</reference>
<dbReference type="InterPro" id="IPR056884">
    <property type="entry name" value="NPHP3-like_N"/>
</dbReference>